<dbReference type="Proteomes" id="UP000405805">
    <property type="component" value="Unassembled WGS sequence"/>
</dbReference>
<dbReference type="AlphaFoldDB" id="A0AA91A3I8"/>
<sequence>MSKFVVYVEVEPYMKQWLTHSFGDPVEFPVNSNENAVLRRFITKRPINNQPEKPGERDVAICIPYSKAKNPETYNFLNGHAKQALTESIKDLFRLNMWCDLGDLNDMSCKKMSAFRSWCVQQGIDIEYAETIRMKWYRMRKAYQEKGINLFNLKRCKKDDFS</sequence>
<gene>
    <name evidence="1" type="ORF">F7D57_02510</name>
</gene>
<accession>A0AA91A3I8</accession>
<organism evidence="1 2">
    <name type="scientific">Segatella copri</name>
    <dbReference type="NCBI Taxonomy" id="165179"/>
    <lineage>
        <taxon>Bacteria</taxon>
        <taxon>Pseudomonadati</taxon>
        <taxon>Bacteroidota</taxon>
        <taxon>Bacteroidia</taxon>
        <taxon>Bacteroidales</taxon>
        <taxon>Prevotellaceae</taxon>
        <taxon>Segatella</taxon>
    </lineage>
</organism>
<evidence type="ECO:0000313" key="2">
    <source>
        <dbReference type="Proteomes" id="UP000405805"/>
    </source>
</evidence>
<comment type="caution">
    <text evidence="1">The sequence shown here is derived from an EMBL/GenBank/DDBJ whole genome shotgun (WGS) entry which is preliminary data.</text>
</comment>
<dbReference type="RefSeq" id="WP_153096234.1">
    <property type="nucleotide sequence ID" value="NZ_VZBP01000042.1"/>
</dbReference>
<reference evidence="2" key="1">
    <citation type="submission" date="2019-09" db="EMBL/GenBank/DDBJ databases">
        <title>Distinct polysaccharide growth profiles of human intestinal Prevotella copri isolates.</title>
        <authorList>
            <person name="Fehlner-Peach H."/>
            <person name="Magnabosco C."/>
            <person name="Raghavan V."/>
            <person name="Scher J.U."/>
            <person name="Tett A."/>
            <person name="Cox L.M."/>
            <person name="Gottsegen C."/>
            <person name="Watters A."/>
            <person name="Wiltshire- Gordon J.D."/>
            <person name="Segata N."/>
            <person name="Bonneau R."/>
            <person name="Littman D.R."/>
        </authorList>
    </citation>
    <scope>NUCLEOTIDE SEQUENCE [LARGE SCALE GENOMIC DNA]</scope>
    <source>
        <strain evidence="2">iA624</strain>
    </source>
</reference>
<dbReference type="EMBL" id="VZBP01000042">
    <property type="protein sequence ID" value="MQO08614.1"/>
    <property type="molecule type" value="Genomic_DNA"/>
</dbReference>
<protein>
    <submittedName>
        <fullName evidence="1">Uncharacterized protein</fullName>
    </submittedName>
</protein>
<name>A0AA91A3I8_9BACT</name>
<proteinExistence type="predicted"/>
<evidence type="ECO:0000313" key="1">
    <source>
        <dbReference type="EMBL" id="MQO08614.1"/>
    </source>
</evidence>